<dbReference type="OrthoDB" id="10387682at2759"/>
<evidence type="ECO:0000256" key="1">
    <source>
        <dbReference type="SAM" id="MobiDB-lite"/>
    </source>
</evidence>
<dbReference type="GeneID" id="68110045"/>
<keyword evidence="3" id="KW-1185">Reference proteome</keyword>
<dbReference type="RefSeq" id="XP_044563025.1">
    <property type="nucleotide sequence ID" value="XM_044706064.1"/>
</dbReference>
<dbReference type="VEuPathDB" id="AmoebaDB:NfTy_056250"/>
<reference evidence="2 3" key="1">
    <citation type="journal article" date="2019" name="Sci. Rep.">
        <title>Nanopore sequencing improves the draft genome of the human pathogenic amoeba Naegleria fowleri.</title>
        <authorList>
            <person name="Liechti N."/>
            <person name="Schurch N."/>
            <person name="Bruggmann R."/>
            <person name="Wittwer M."/>
        </authorList>
    </citation>
    <scope>NUCLEOTIDE SEQUENCE [LARGE SCALE GENOMIC DNA]</scope>
    <source>
        <strain evidence="2 3">ATCC 30894</strain>
    </source>
</reference>
<dbReference type="EMBL" id="VFQX01000030">
    <property type="protein sequence ID" value="KAF0978312.1"/>
    <property type="molecule type" value="Genomic_DNA"/>
</dbReference>
<proteinExistence type="predicted"/>
<name>A0A6A5BUC2_NAEFO</name>
<feature type="compositionally biased region" description="Polar residues" evidence="1">
    <location>
        <begin position="172"/>
        <end position="181"/>
    </location>
</feature>
<feature type="region of interest" description="Disordered" evidence="1">
    <location>
        <begin position="1"/>
        <end position="38"/>
    </location>
</feature>
<dbReference type="AlphaFoldDB" id="A0A6A5BUC2"/>
<accession>A0A6A5BUC2</accession>
<gene>
    <name evidence="2" type="ORF">FDP41_002827</name>
</gene>
<feature type="region of interest" description="Disordered" evidence="1">
    <location>
        <begin position="312"/>
        <end position="342"/>
    </location>
</feature>
<sequence>MSFLNSSSKGNTFGNDVSSSPQQKHHHSIHSIQNNPLMKNAATKRELSPSSYKKNLDVFHINAQASSSSLPFNGGDDHPLFDITRSKHSNLSSINNIHQFNSSSLTQGLPKQPLTLGIESITPNTESLIQSSRTSCYAHRKPIIAWKPLSQEEKEALTKNVSNKDSVEEENSQQTLNENLSTTNSGVVDISNFMASRKRLKMNHLTRPTNDFQFKPITTNSIFSNNNVSLQNEVSNSRFSVSHSTNNLSINLNKVASTTTLPERVSLLLQNTRKPVLETIETGSTNTSFTKESSKPTVDSIAAKWQQYYGNYPKNQSSNSTSTDPSSLQTRHNTSSISTTSKTGNSLLVTKSLFQNNGNNSNLLNNSFRSNTENNSNISSLTSSSMLNQSSIVPSIPFSQPVKISTILPSPAKMNIPTRESMYNIQPLASQHIPADVLNISTNLNSSILDNTGQLESDEAFEVSGIENSTLNSSNILANIQSTKSSKVSKLNTTSSGKFSEKLVASGKQFQQIRKNKEELILFQTVFYQIHYIVAKVIDSFEKQKEKMEQQLYSAWCLIQERKKTLHDRKECLYKKQSSAKLHELLNFSFNQNSIDELLPSLDHYFEVYGIMNSELRQSLNCIALSDDIDVSTPEHSRSGLENGNEIAACLDKSDQILQSLCTEMYDLMEHISNMKTQFSRLGSIVNQTASEISELSNNQIPHLSNIESEHTSLMYQKVQGNVKPRSDNPFSFDTLRESLGL</sequence>
<comment type="caution">
    <text evidence="2">The sequence shown here is derived from an EMBL/GenBank/DDBJ whole genome shotgun (WGS) entry which is preliminary data.</text>
</comment>
<evidence type="ECO:0000313" key="3">
    <source>
        <dbReference type="Proteomes" id="UP000444721"/>
    </source>
</evidence>
<organism evidence="2 3">
    <name type="scientific">Naegleria fowleri</name>
    <name type="common">Brain eating amoeba</name>
    <dbReference type="NCBI Taxonomy" id="5763"/>
    <lineage>
        <taxon>Eukaryota</taxon>
        <taxon>Discoba</taxon>
        <taxon>Heterolobosea</taxon>
        <taxon>Tetramitia</taxon>
        <taxon>Eutetramitia</taxon>
        <taxon>Vahlkampfiidae</taxon>
        <taxon>Naegleria</taxon>
    </lineage>
</organism>
<feature type="compositionally biased region" description="Low complexity" evidence="1">
    <location>
        <begin position="317"/>
        <end position="327"/>
    </location>
</feature>
<protein>
    <submittedName>
        <fullName evidence="2">Uncharacterized protein</fullName>
    </submittedName>
</protein>
<feature type="compositionally biased region" description="Polar residues" evidence="1">
    <location>
        <begin position="1"/>
        <end position="17"/>
    </location>
</feature>
<feature type="compositionally biased region" description="Polar residues" evidence="1">
    <location>
        <begin position="328"/>
        <end position="342"/>
    </location>
</feature>
<feature type="region of interest" description="Disordered" evidence="1">
    <location>
        <begin position="156"/>
        <end position="181"/>
    </location>
</feature>
<dbReference type="VEuPathDB" id="AmoebaDB:FDP41_002827"/>
<evidence type="ECO:0000313" key="2">
    <source>
        <dbReference type="EMBL" id="KAF0978312.1"/>
    </source>
</evidence>
<dbReference type="VEuPathDB" id="AmoebaDB:NF0126590"/>
<dbReference type="Proteomes" id="UP000444721">
    <property type="component" value="Unassembled WGS sequence"/>
</dbReference>